<reference evidence="2" key="1">
    <citation type="journal article" date="2023" name="Mol. Phylogenet. Evol.">
        <title>Genome-scale phylogeny and comparative genomics of the fungal order Sordariales.</title>
        <authorList>
            <person name="Hensen N."/>
            <person name="Bonometti L."/>
            <person name="Westerberg I."/>
            <person name="Brannstrom I.O."/>
            <person name="Guillou S."/>
            <person name="Cros-Aarteil S."/>
            <person name="Calhoun S."/>
            <person name="Haridas S."/>
            <person name="Kuo A."/>
            <person name="Mondo S."/>
            <person name="Pangilinan J."/>
            <person name="Riley R."/>
            <person name="LaButti K."/>
            <person name="Andreopoulos B."/>
            <person name="Lipzen A."/>
            <person name="Chen C."/>
            <person name="Yan M."/>
            <person name="Daum C."/>
            <person name="Ng V."/>
            <person name="Clum A."/>
            <person name="Steindorff A."/>
            <person name="Ohm R.A."/>
            <person name="Martin F."/>
            <person name="Silar P."/>
            <person name="Natvig D.O."/>
            <person name="Lalanne C."/>
            <person name="Gautier V."/>
            <person name="Ament-Velasquez S.L."/>
            <person name="Kruys A."/>
            <person name="Hutchinson M.I."/>
            <person name="Powell A.J."/>
            <person name="Barry K."/>
            <person name="Miller A.N."/>
            <person name="Grigoriev I.V."/>
            <person name="Debuchy R."/>
            <person name="Gladieux P."/>
            <person name="Hiltunen Thoren M."/>
            <person name="Johannesson H."/>
        </authorList>
    </citation>
    <scope>NUCLEOTIDE SEQUENCE</scope>
    <source>
        <strain evidence="2">CBS 892.96</strain>
    </source>
</reference>
<dbReference type="AlphaFoldDB" id="A0AAN7A899"/>
<feature type="region of interest" description="Disordered" evidence="1">
    <location>
        <begin position="1"/>
        <end position="70"/>
    </location>
</feature>
<sequence>MDLTEFPFGPPKHSEEHSEEEHPEEDPPQEDPPQEDPPQEDPPQEDSQQEKGQPPSGSWERASRLTGSIQRRLSEFEQDLDNESAAEVTAKVIETSDEEPPQAQPKRVKLRVTSKKKRTFVMASQWKTKKPSRQATSSSEEGVQETVQEQAVS</sequence>
<protein>
    <submittedName>
        <fullName evidence="2">Uncharacterized protein</fullName>
    </submittedName>
</protein>
<proteinExistence type="predicted"/>
<evidence type="ECO:0000313" key="2">
    <source>
        <dbReference type="EMBL" id="KAK4177773.1"/>
    </source>
</evidence>
<feature type="compositionally biased region" description="Polar residues" evidence="1">
    <location>
        <begin position="133"/>
        <end position="153"/>
    </location>
</feature>
<accession>A0AAN7A899</accession>
<dbReference type="Proteomes" id="UP001302321">
    <property type="component" value="Unassembled WGS sequence"/>
</dbReference>
<feature type="region of interest" description="Disordered" evidence="1">
    <location>
        <begin position="91"/>
        <end position="153"/>
    </location>
</feature>
<dbReference type="EMBL" id="MU866155">
    <property type="protein sequence ID" value="KAK4177773.1"/>
    <property type="molecule type" value="Genomic_DNA"/>
</dbReference>
<feature type="compositionally biased region" description="Acidic residues" evidence="1">
    <location>
        <begin position="21"/>
        <end position="44"/>
    </location>
</feature>
<comment type="caution">
    <text evidence="2">The sequence shown here is derived from an EMBL/GenBank/DDBJ whole genome shotgun (WGS) entry which is preliminary data.</text>
</comment>
<evidence type="ECO:0000256" key="1">
    <source>
        <dbReference type="SAM" id="MobiDB-lite"/>
    </source>
</evidence>
<keyword evidence="3" id="KW-1185">Reference proteome</keyword>
<feature type="compositionally biased region" description="Basic residues" evidence="1">
    <location>
        <begin position="106"/>
        <end position="119"/>
    </location>
</feature>
<name>A0AAN7A899_9PEZI</name>
<evidence type="ECO:0000313" key="3">
    <source>
        <dbReference type="Proteomes" id="UP001302321"/>
    </source>
</evidence>
<organism evidence="2 3">
    <name type="scientific">Triangularia setosa</name>
    <dbReference type="NCBI Taxonomy" id="2587417"/>
    <lineage>
        <taxon>Eukaryota</taxon>
        <taxon>Fungi</taxon>
        <taxon>Dikarya</taxon>
        <taxon>Ascomycota</taxon>
        <taxon>Pezizomycotina</taxon>
        <taxon>Sordariomycetes</taxon>
        <taxon>Sordariomycetidae</taxon>
        <taxon>Sordariales</taxon>
        <taxon>Podosporaceae</taxon>
        <taxon>Triangularia</taxon>
    </lineage>
</organism>
<reference evidence="2" key="2">
    <citation type="submission" date="2023-05" db="EMBL/GenBank/DDBJ databases">
        <authorList>
            <consortium name="Lawrence Berkeley National Laboratory"/>
            <person name="Steindorff A."/>
            <person name="Hensen N."/>
            <person name="Bonometti L."/>
            <person name="Westerberg I."/>
            <person name="Brannstrom I.O."/>
            <person name="Guillou S."/>
            <person name="Cros-Aarteil S."/>
            <person name="Calhoun S."/>
            <person name="Haridas S."/>
            <person name="Kuo A."/>
            <person name="Mondo S."/>
            <person name="Pangilinan J."/>
            <person name="Riley R."/>
            <person name="Labutti K."/>
            <person name="Andreopoulos B."/>
            <person name="Lipzen A."/>
            <person name="Chen C."/>
            <person name="Yanf M."/>
            <person name="Daum C."/>
            <person name="Ng V."/>
            <person name="Clum A."/>
            <person name="Ohm R."/>
            <person name="Martin F."/>
            <person name="Silar P."/>
            <person name="Natvig D."/>
            <person name="Lalanne C."/>
            <person name="Gautier V."/>
            <person name="Ament-Velasquez S.L."/>
            <person name="Kruys A."/>
            <person name="Hutchinson M.I."/>
            <person name="Powell A.J."/>
            <person name="Barry K."/>
            <person name="Miller A.N."/>
            <person name="Grigoriev I.V."/>
            <person name="Debuchy R."/>
            <person name="Gladieux P."/>
            <person name="Thoren M.H."/>
            <person name="Johannesson H."/>
        </authorList>
    </citation>
    <scope>NUCLEOTIDE SEQUENCE</scope>
    <source>
        <strain evidence="2">CBS 892.96</strain>
    </source>
</reference>
<gene>
    <name evidence="2" type="ORF">QBC36DRAFT_309801</name>
</gene>